<dbReference type="Proteomes" id="UP000094256">
    <property type="component" value="Plasmid unnamed"/>
</dbReference>
<geneLocation type="plasmid" evidence="2"/>
<protein>
    <submittedName>
        <fullName evidence="1">Uncharacterized protein</fullName>
    </submittedName>
</protein>
<proteinExistence type="predicted"/>
<keyword evidence="1" id="KW-0614">Plasmid</keyword>
<evidence type="ECO:0000313" key="1">
    <source>
        <dbReference type="EMBL" id="AOH87274.1"/>
    </source>
</evidence>
<gene>
    <name evidence="1" type="ORF">AWL63_24300</name>
</gene>
<organism evidence="1 2">
    <name type="scientific">Sphingomonas panacis</name>
    <dbReference type="NCBI Taxonomy" id="1560345"/>
    <lineage>
        <taxon>Bacteria</taxon>
        <taxon>Pseudomonadati</taxon>
        <taxon>Pseudomonadota</taxon>
        <taxon>Alphaproteobacteria</taxon>
        <taxon>Sphingomonadales</taxon>
        <taxon>Sphingomonadaceae</taxon>
        <taxon>Sphingomonas</taxon>
    </lineage>
</organism>
<dbReference type="KEGG" id="span:AWL63_24300"/>
<accession>A0A1B3ZIL7</accession>
<name>A0A1B3ZIL7_9SPHN</name>
<dbReference type="AlphaFoldDB" id="A0A1B3ZIL7"/>
<dbReference type="EMBL" id="CP014169">
    <property type="protein sequence ID" value="AOH87274.1"/>
    <property type="molecule type" value="Genomic_DNA"/>
</dbReference>
<reference evidence="1 2" key="1">
    <citation type="submission" date="2016-01" db="EMBL/GenBank/DDBJ databases">
        <title>Complete genome and mega plasmid sequence of Sphingomonas panacis DCY99 elicits systemic resistance in rice to Xanthomonas oryzae.</title>
        <authorList>
            <person name="Kim Y.J."/>
            <person name="Yang D.C."/>
            <person name="Sing P."/>
        </authorList>
    </citation>
    <scope>NUCLEOTIDE SEQUENCE [LARGE SCALE GENOMIC DNA]</scope>
    <source>
        <strain evidence="1 2">DCY99</strain>
        <plasmid evidence="2">Plasmid</plasmid>
    </source>
</reference>
<sequence length="81" mass="9025">MTSLARRQQPPITIRSARAAELLRLLVRPGRSQAEVIEEALEQLATRGRTLADALMPRAAMDFDWEPPRSTLAALTVDLDE</sequence>
<evidence type="ECO:0000313" key="2">
    <source>
        <dbReference type="Proteomes" id="UP000094256"/>
    </source>
</evidence>
<keyword evidence="2" id="KW-1185">Reference proteome</keyword>